<feature type="non-terminal residue" evidence="2">
    <location>
        <position position="1"/>
    </location>
</feature>
<feature type="compositionally biased region" description="Low complexity" evidence="1">
    <location>
        <begin position="61"/>
        <end position="75"/>
    </location>
</feature>
<dbReference type="Proteomes" id="UP000789396">
    <property type="component" value="Unassembled WGS sequence"/>
</dbReference>
<dbReference type="EMBL" id="CAJVPZ010072516">
    <property type="protein sequence ID" value="CAG8801554.1"/>
    <property type="molecule type" value="Genomic_DNA"/>
</dbReference>
<feature type="non-terminal residue" evidence="2">
    <location>
        <position position="146"/>
    </location>
</feature>
<sequence>AKLKEAYKKSIPAPSKRKNITPPKNKKTSFSTRSFQTVLSSSNMINTTNNNNFQQSLLDKNLSSTESSNENSSSLINKQTTSTTTLPNRGFRSTPPINKNDDNNDTQQSFNIIEDSNNNNTQPFNAIKDNNNNNNIQQYSGKKIIE</sequence>
<name>A0A9N9K0T2_9GLOM</name>
<reference evidence="2" key="1">
    <citation type="submission" date="2021-06" db="EMBL/GenBank/DDBJ databases">
        <authorList>
            <person name="Kallberg Y."/>
            <person name="Tangrot J."/>
            <person name="Rosling A."/>
        </authorList>
    </citation>
    <scope>NUCLEOTIDE SEQUENCE</scope>
    <source>
        <strain evidence="2">IN212</strain>
    </source>
</reference>
<feature type="region of interest" description="Disordered" evidence="1">
    <location>
        <begin position="1"/>
        <end position="135"/>
    </location>
</feature>
<accession>A0A9N9K0T2</accession>
<comment type="caution">
    <text evidence="2">The sequence shown here is derived from an EMBL/GenBank/DDBJ whole genome shotgun (WGS) entry which is preliminary data.</text>
</comment>
<feature type="compositionally biased region" description="Polar residues" evidence="1">
    <location>
        <begin position="105"/>
        <end position="124"/>
    </location>
</feature>
<evidence type="ECO:0000256" key="1">
    <source>
        <dbReference type="SAM" id="MobiDB-lite"/>
    </source>
</evidence>
<protein>
    <submittedName>
        <fullName evidence="2">15612_t:CDS:1</fullName>
    </submittedName>
</protein>
<dbReference type="AlphaFoldDB" id="A0A9N9K0T2"/>
<feature type="compositionally biased region" description="Polar residues" evidence="1">
    <location>
        <begin position="28"/>
        <end position="45"/>
    </location>
</feature>
<organism evidence="2 3">
    <name type="scientific">Racocetra fulgida</name>
    <dbReference type="NCBI Taxonomy" id="60492"/>
    <lineage>
        <taxon>Eukaryota</taxon>
        <taxon>Fungi</taxon>
        <taxon>Fungi incertae sedis</taxon>
        <taxon>Mucoromycota</taxon>
        <taxon>Glomeromycotina</taxon>
        <taxon>Glomeromycetes</taxon>
        <taxon>Diversisporales</taxon>
        <taxon>Gigasporaceae</taxon>
        <taxon>Racocetra</taxon>
    </lineage>
</organism>
<evidence type="ECO:0000313" key="2">
    <source>
        <dbReference type="EMBL" id="CAG8801554.1"/>
    </source>
</evidence>
<proteinExistence type="predicted"/>
<keyword evidence="3" id="KW-1185">Reference proteome</keyword>
<gene>
    <name evidence="2" type="ORF">RFULGI_LOCUS17786</name>
</gene>
<dbReference type="OrthoDB" id="2490323at2759"/>
<feature type="compositionally biased region" description="Polar residues" evidence="1">
    <location>
        <begin position="76"/>
        <end position="87"/>
    </location>
</feature>
<evidence type="ECO:0000313" key="3">
    <source>
        <dbReference type="Proteomes" id="UP000789396"/>
    </source>
</evidence>
<feature type="compositionally biased region" description="Basic residues" evidence="1">
    <location>
        <begin position="15"/>
        <end position="27"/>
    </location>
</feature>